<dbReference type="PROSITE" id="PS51257">
    <property type="entry name" value="PROKAR_LIPOPROTEIN"/>
    <property type="match status" value="1"/>
</dbReference>
<evidence type="ECO:0000313" key="4">
    <source>
        <dbReference type="Proteomes" id="UP000183208"/>
    </source>
</evidence>
<name>A0A1H4Z1B0_9BRAD</name>
<dbReference type="Pfam" id="PF08874">
    <property type="entry name" value="DUF1835"/>
    <property type="match status" value="1"/>
</dbReference>
<sequence length="266" mass="30268">MKTTLHFVFTQSGAGCLVQALRKAGRSDPVIVTHDDLSFGPVNSSDRDVRTKWVADELGEPRWINIRTGSERLWDDSNAPDNRKILWLTRRSAMEYAGFLDWLSHLGDAPCEVVDLSEIMVPNQSEQDRSRPPRLLVSLGMLHPDVICPEKFWELAKPLQETARKRYQNLWQQLLAENAPLRVIKGDVLVSAPISFFDSRLMSQVTNKWQNVWKVVGQTLVSGPDDLIEYGDTFVMGRLRALVKSGQLEVQGELRDEVRDSRVRLS</sequence>
<evidence type="ECO:0000259" key="1">
    <source>
        <dbReference type="Pfam" id="PF08874"/>
    </source>
</evidence>
<dbReference type="Proteomes" id="UP000183208">
    <property type="component" value="Unassembled WGS sequence"/>
</dbReference>
<protein>
    <recommendedName>
        <fullName evidence="5">DUF1835 domain-containing protein</fullName>
    </recommendedName>
</protein>
<evidence type="ECO:0000313" key="3">
    <source>
        <dbReference type="EMBL" id="SED23675.1"/>
    </source>
</evidence>
<gene>
    <name evidence="3" type="ORF">SAMN05444171_3538</name>
</gene>
<dbReference type="OrthoDB" id="7565760at2"/>
<dbReference type="RefSeq" id="WP_074821197.1">
    <property type="nucleotide sequence ID" value="NZ_FNTI01000001.1"/>
</dbReference>
<reference evidence="3 4" key="1">
    <citation type="submission" date="2016-10" db="EMBL/GenBank/DDBJ databases">
        <authorList>
            <person name="de Groot N.N."/>
        </authorList>
    </citation>
    <scope>NUCLEOTIDE SEQUENCE [LARGE SCALE GENOMIC DNA]</scope>
    <source>
        <strain evidence="3 4">GAS522</strain>
    </source>
</reference>
<dbReference type="InterPro" id="IPR022123">
    <property type="entry name" value="DUF3658"/>
</dbReference>
<evidence type="ECO:0000259" key="2">
    <source>
        <dbReference type="Pfam" id="PF12395"/>
    </source>
</evidence>
<evidence type="ECO:0008006" key="5">
    <source>
        <dbReference type="Google" id="ProtNLM"/>
    </source>
</evidence>
<dbReference type="EMBL" id="FNTI01000001">
    <property type="protein sequence ID" value="SED23675.1"/>
    <property type="molecule type" value="Genomic_DNA"/>
</dbReference>
<feature type="domain" description="DUF3658" evidence="2">
    <location>
        <begin position="153"/>
        <end position="255"/>
    </location>
</feature>
<proteinExistence type="predicted"/>
<dbReference type="Pfam" id="PF12395">
    <property type="entry name" value="DUF3658"/>
    <property type="match status" value="1"/>
</dbReference>
<dbReference type="AlphaFoldDB" id="A0A1H4Z1B0"/>
<dbReference type="InterPro" id="IPR014973">
    <property type="entry name" value="DUF1835"/>
</dbReference>
<organism evidence="3 4">
    <name type="scientific">Bradyrhizobium lablabi</name>
    <dbReference type="NCBI Taxonomy" id="722472"/>
    <lineage>
        <taxon>Bacteria</taxon>
        <taxon>Pseudomonadati</taxon>
        <taxon>Pseudomonadota</taxon>
        <taxon>Alphaproteobacteria</taxon>
        <taxon>Hyphomicrobiales</taxon>
        <taxon>Nitrobacteraceae</taxon>
        <taxon>Bradyrhizobium</taxon>
    </lineage>
</organism>
<accession>A0A1H4Z1B0</accession>
<feature type="domain" description="DUF1835" evidence="1">
    <location>
        <begin position="5"/>
        <end position="110"/>
    </location>
</feature>